<comment type="caution">
    <text evidence="1">The sequence shown here is derived from an EMBL/GenBank/DDBJ whole genome shotgun (WGS) entry which is preliminary data.</text>
</comment>
<organism evidence="1 2">
    <name type="scientific">Penicillium canescens</name>
    <dbReference type="NCBI Taxonomy" id="5083"/>
    <lineage>
        <taxon>Eukaryota</taxon>
        <taxon>Fungi</taxon>
        <taxon>Dikarya</taxon>
        <taxon>Ascomycota</taxon>
        <taxon>Pezizomycotina</taxon>
        <taxon>Eurotiomycetes</taxon>
        <taxon>Eurotiomycetidae</taxon>
        <taxon>Eurotiales</taxon>
        <taxon>Aspergillaceae</taxon>
        <taxon>Penicillium</taxon>
    </lineage>
</organism>
<proteinExistence type="predicted"/>
<name>A0AAD6NDA6_PENCN</name>
<dbReference type="Proteomes" id="UP001219568">
    <property type="component" value="Unassembled WGS sequence"/>
</dbReference>
<dbReference type="AlphaFoldDB" id="A0AAD6NDA6"/>
<protein>
    <submittedName>
        <fullName evidence="1">Serine-proline rich protein</fullName>
    </submittedName>
</protein>
<keyword evidence="2" id="KW-1185">Reference proteome</keyword>
<gene>
    <name evidence="1" type="ORF">N7460_003198</name>
</gene>
<dbReference type="EMBL" id="JAQJZL010000002">
    <property type="protein sequence ID" value="KAJ6052664.1"/>
    <property type="molecule type" value="Genomic_DNA"/>
</dbReference>
<sequence>MLSSTATKLKAFSTRAPIPSSQRISIKYYVPCSTIGICIRLPVQWRGIDTAADYLRMLDDDENLPYSNLIARRIRQVLLYFNYEELCRHPNKDISYISSKANTSHVLNSILAAYSDDPRSSKSPQCRRDKITGCYVRRGRWQYFFRTVRKFEASESMVKSLILGQLTFDPHEFLFNTDSEDEQALAVQLSQDLWKEVDAEKDAMRKMTDFLGWDSDNVALI</sequence>
<accession>A0AAD6NDA6</accession>
<evidence type="ECO:0000313" key="2">
    <source>
        <dbReference type="Proteomes" id="UP001219568"/>
    </source>
</evidence>
<evidence type="ECO:0000313" key="1">
    <source>
        <dbReference type="EMBL" id="KAJ6052664.1"/>
    </source>
</evidence>
<reference evidence="1" key="2">
    <citation type="submission" date="2023-01" db="EMBL/GenBank/DDBJ databases">
        <authorList>
            <person name="Petersen C."/>
        </authorList>
    </citation>
    <scope>NUCLEOTIDE SEQUENCE</scope>
    <source>
        <strain evidence="1">IBT 15450</strain>
    </source>
</reference>
<reference evidence="1" key="1">
    <citation type="journal article" date="2023" name="IMA Fungus">
        <title>Comparative genomic study of the Penicillium genus elucidates a diverse pangenome and 15 lateral gene transfer events.</title>
        <authorList>
            <person name="Petersen C."/>
            <person name="Sorensen T."/>
            <person name="Nielsen M.R."/>
            <person name="Sondergaard T.E."/>
            <person name="Sorensen J.L."/>
            <person name="Fitzpatrick D.A."/>
            <person name="Frisvad J.C."/>
            <person name="Nielsen K.L."/>
        </authorList>
    </citation>
    <scope>NUCLEOTIDE SEQUENCE</scope>
    <source>
        <strain evidence="1">IBT 15450</strain>
    </source>
</reference>